<keyword evidence="6 11" id="KW-0378">Hydrolase</keyword>
<dbReference type="Proteomes" id="UP001230807">
    <property type="component" value="Unassembled WGS sequence"/>
</dbReference>
<evidence type="ECO:0000256" key="10">
    <source>
        <dbReference type="PROSITE-ProRule" id="PRU00742"/>
    </source>
</evidence>
<sequence>MNWSYIEVPLRYGQGKHGVEQGPSKLRALGLETLLPAEAKQQIIRVLPESEMINSEEHLKRVDGVLYTVQELAEVVDADIQAKRFPLIVGGDHSMAIGTLAGLAKTGPYGVIWVDAHADLNTGETSPSGNIHGMPLAAAMGMGDIRLTEVGGREPKLAPEHLVYMALRDIDEGEIREINRLGIKVITVEEIRTRGVDVMMDEALAYLRARVDRFYLSFDMDSLDAKLVPGTGTPVDQGLTAEEGKAILAEVMKADDLIAVELVELNPSLDHDDTTAQLAFELCKTILKSKENLLLESETV</sequence>
<dbReference type="GO" id="GO:0004053">
    <property type="term" value="F:arginase activity"/>
    <property type="evidence" value="ECO:0007669"/>
    <property type="project" value="UniProtKB-EC"/>
</dbReference>
<gene>
    <name evidence="13" type="primary">rocF</name>
    <name evidence="13" type="ORF">QR695_11505</name>
</gene>
<evidence type="ECO:0000256" key="7">
    <source>
        <dbReference type="ARBA" id="ARBA00023211"/>
    </source>
</evidence>
<dbReference type="SUPFAM" id="SSF52768">
    <property type="entry name" value="Arginase/deacetylase"/>
    <property type="match status" value="1"/>
</dbReference>
<dbReference type="EMBL" id="JASWER010000010">
    <property type="protein sequence ID" value="MDL5377623.1"/>
    <property type="molecule type" value="Genomic_DNA"/>
</dbReference>
<dbReference type="PROSITE" id="PS01053">
    <property type="entry name" value="ARGINASE_1"/>
    <property type="match status" value="1"/>
</dbReference>
<dbReference type="PANTHER" id="PTHR43782">
    <property type="entry name" value="ARGINASE"/>
    <property type="match status" value="1"/>
</dbReference>
<dbReference type="InterPro" id="IPR020855">
    <property type="entry name" value="Ureohydrolase_Mn_BS"/>
</dbReference>
<comment type="cofactor">
    <cofactor evidence="12">
        <name>Mn(2+)</name>
        <dbReference type="ChEBI" id="CHEBI:29035"/>
    </cofactor>
    <text evidence="12">Binds 2 manganese ions per subunit.</text>
</comment>
<dbReference type="PRINTS" id="PR00116">
    <property type="entry name" value="ARGINASE"/>
</dbReference>
<dbReference type="RefSeq" id="WP_214834199.1">
    <property type="nucleotide sequence ID" value="NZ_CP183077.1"/>
</dbReference>
<keyword evidence="14" id="KW-1185">Reference proteome</keyword>
<dbReference type="CDD" id="cd09989">
    <property type="entry name" value="Arginase"/>
    <property type="match status" value="1"/>
</dbReference>
<dbReference type="InterPro" id="IPR023696">
    <property type="entry name" value="Ureohydrolase_dom_sf"/>
</dbReference>
<dbReference type="NCBIfam" id="TIGR01229">
    <property type="entry name" value="rocF_arginase"/>
    <property type="match status" value="1"/>
</dbReference>
<dbReference type="Gene3D" id="3.40.800.10">
    <property type="entry name" value="Ureohydrolase domain"/>
    <property type="match status" value="1"/>
</dbReference>
<evidence type="ECO:0000256" key="12">
    <source>
        <dbReference type="RuleBase" id="RU361159"/>
    </source>
</evidence>
<proteinExistence type="inferred from homology"/>
<evidence type="ECO:0000256" key="2">
    <source>
        <dbReference type="ARBA" id="ARBA00012168"/>
    </source>
</evidence>
<evidence type="ECO:0000256" key="4">
    <source>
        <dbReference type="ARBA" id="ARBA00022503"/>
    </source>
</evidence>
<evidence type="ECO:0000256" key="6">
    <source>
        <dbReference type="ARBA" id="ARBA00022801"/>
    </source>
</evidence>
<evidence type="ECO:0000256" key="8">
    <source>
        <dbReference type="ARBA" id="ARBA00047391"/>
    </source>
</evidence>
<reference evidence="13 14" key="1">
    <citation type="submission" date="2023-06" db="EMBL/GenBank/DDBJ databases">
        <title>Influencing factors and mechanism of Cr(VI) reduction by facultative anaerobic Exiguobacterium sp. PY14.</title>
        <authorList>
            <person name="Zou L."/>
        </authorList>
    </citation>
    <scope>NUCLEOTIDE SEQUENCE [LARGE SCALE GENOMIC DNA]</scope>
    <source>
        <strain evidence="13 14">PY14</strain>
    </source>
</reference>
<evidence type="ECO:0000256" key="11">
    <source>
        <dbReference type="RuleBase" id="RU003684"/>
    </source>
</evidence>
<evidence type="ECO:0000313" key="14">
    <source>
        <dbReference type="Proteomes" id="UP001230807"/>
    </source>
</evidence>
<comment type="caution">
    <text evidence="13">The sequence shown here is derived from an EMBL/GenBank/DDBJ whole genome shotgun (WGS) entry which is preliminary data.</text>
</comment>
<dbReference type="PANTHER" id="PTHR43782:SF3">
    <property type="entry name" value="ARGINASE"/>
    <property type="match status" value="1"/>
</dbReference>
<dbReference type="InterPro" id="IPR006035">
    <property type="entry name" value="Ureohydrolase"/>
</dbReference>
<keyword evidence="7 12" id="KW-0464">Manganese</keyword>
<comment type="pathway">
    <text evidence="1">Nitrogen metabolism; urea cycle; L-ornithine and urea from L-arginine: step 1/1.</text>
</comment>
<dbReference type="EC" id="3.5.3.1" evidence="2 9"/>
<name>A0ABT7MR00_9BACL</name>
<dbReference type="InterPro" id="IPR014033">
    <property type="entry name" value="Arginase"/>
</dbReference>
<evidence type="ECO:0000256" key="5">
    <source>
        <dbReference type="ARBA" id="ARBA00022723"/>
    </source>
</evidence>
<evidence type="ECO:0000313" key="13">
    <source>
        <dbReference type="EMBL" id="MDL5377623.1"/>
    </source>
</evidence>
<comment type="catalytic activity">
    <reaction evidence="8 12">
        <text>L-arginine + H2O = urea + L-ornithine</text>
        <dbReference type="Rhea" id="RHEA:20569"/>
        <dbReference type="ChEBI" id="CHEBI:15377"/>
        <dbReference type="ChEBI" id="CHEBI:16199"/>
        <dbReference type="ChEBI" id="CHEBI:32682"/>
        <dbReference type="ChEBI" id="CHEBI:46911"/>
        <dbReference type="EC" id="3.5.3.1"/>
    </reaction>
</comment>
<keyword evidence="4 12" id="KW-0056">Arginine metabolism</keyword>
<accession>A0ABT7MR00</accession>
<dbReference type="PROSITE" id="PS51409">
    <property type="entry name" value="ARGINASE_2"/>
    <property type="match status" value="1"/>
</dbReference>
<protein>
    <recommendedName>
        <fullName evidence="3 9">Arginase</fullName>
        <ecNumber evidence="2 9">3.5.3.1</ecNumber>
    </recommendedName>
</protein>
<dbReference type="Pfam" id="PF00491">
    <property type="entry name" value="Arginase"/>
    <property type="match status" value="1"/>
</dbReference>
<evidence type="ECO:0000256" key="9">
    <source>
        <dbReference type="NCBIfam" id="TIGR01229"/>
    </source>
</evidence>
<keyword evidence="5 12" id="KW-0479">Metal-binding</keyword>
<organism evidence="13 14">
    <name type="scientific">Exiguobacterium mexicanum</name>
    <dbReference type="NCBI Taxonomy" id="340146"/>
    <lineage>
        <taxon>Bacteria</taxon>
        <taxon>Bacillati</taxon>
        <taxon>Bacillota</taxon>
        <taxon>Bacilli</taxon>
        <taxon>Bacillales</taxon>
        <taxon>Bacillales Family XII. Incertae Sedis</taxon>
        <taxon>Exiguobacterium</taxon>
    </lineage>
</organism>
<comment type="similarity">
    <text evidence="10 11">Belongs to the arginase family.</text>
</comment>
<evidence type="ECO:0000256" key="3">
    <source>
        <dbReference type="ARBA" id="ARBA00018123"/>
    </source>
</evidence>
<evidence type="ECO:0000256" key="1">
    <source>
        <dbReference type="ARBA" id="ARBA00005098"/>
    </source>
</evidence>